<gene>
    <name evidence="1" type="ORF">ACH5RR_014773</name>
</gene>
<comment type="caution">
    <text evidence="1">The sequence shown here is derived from an EMBL/GenBank/DDBJ whole genome shotgun (WGS) entry which is preliminary data.</text>
</comment>
<dbReference type="EMBL" id="JBJUIK010000007">
    <property type="protein sequence ID" value="KAL3521939.1"/>
    <property type="molecule type" value="Genomic_DNA"/>
</dbReference>
<organism evidence="1 2">
    <name type="scientific">Cinchona calisaya</name>
    <dbReference type="NCBI Taxonomy" id="153742"/>
    <lineage>
        <taxon>Eukaryota</taxon>
        <taxon>Viridiplantae</taxon>
        <taxon>Streptophyta</taxon>
        <taxon>Embryophyta</taxon>
        <taxon>Tracheophyta</taxon>
        <taxon>Spermatophyta</taxon>
        <taxon>Magnoliopsida</taxon>
        <taxon>eudicotyledons</taxon>
        <taxon>Gunneridae</taxon>
        <taxon>Pentapetalae</taxon>
        <taxon>asterids</taxon>
        <taxon>lamiids</taxon>
        <taxon>Gentianales</taxon>
        <taxon>Rubiaceae</taxon>
        <taxon>Cinchonoideae</taxon>
        <taxon>Cinchoneae</taxon>
        <taxon>Cinchona</taxon>
    </lineage>
</organism>
<accession>A0ABD2ZR85</accession>
<sequence length="141" mass="15827">MVLGILQLWDLYCGFRIQGFETIRRDSVQKTKSKSSRVNQQDILNKTMDEWLEFRRVNLLKQGSSFLKTSSPTTDTEDESPGLDFSIINIVGAVSKERNRAGIGLACSDLSGNLLYSWAKSFEQVDDISLLEGTTIRSDQG</sequence>
<dbReference type="AlphaFoldDB" id="A0ABD2ZR85"/>
<evidence type="ECO:0000313" key="1">
    <source>
        <dbReference type="EMBL" id="KAL3521939.1"/>
    </source>
</evidence>
<dbReference type="Proteomes" id="UP001630127">
    <property type="component" value="Unassembled WGS sequence"/>
</dbReference>
<keyword evidence="2" id="KW-1185">Reference proteome</keyword>
<protein>
    <submittedName>
        <fullName evidence="1">Uncharacterized protein</fullName>
    </submittedName>
</protein>
<name>A0ABD2ZR85_9GENT</name>
<proteinExistence type="predicted"/>
<evidence type="ECO:0000313" key="2">
    <source>
        <dbReference type="Proteomes" id="UP001630127"/>
    </source>
</evidence>
<reference evidence="1 2" key="1">
    <citation type="submission" date="2024-11" db="EMBL/GenBank/DDBJ databases">
        <title>A near-complete genome assembly of Cinchona calisaya.</title>
        <authorList>
            <person name="Lian D.C."/>
            <person name="Zhao X.W."/>
            <person name="Wei L."/>
        </authorList>
    </citation>
    <scope>NUCLEOTIDE SEQUENCE [LARGE SCALE GENOMIC DNA]</scope>
    <source>
        <tissue evidence="1">Nenye</tissue>
    </source>
</reference>